<organism evidence="1 4">
    <name type="scientific">Kluyvera intermedia</name>
    <name type="common">Enterobacter intermedius</name>
    <dbReference type="NCBI Taxonomy" id="61648"/>
    <lineage>
        <taxon>Bacteria</taxon>
        <taxon>Pseudomonadati</taxon>
        <taxon>Pseudomonadota</taxon>
        <taxon>Gammaproteobacteria</taxon>
        <taxon>Enterobacterales</taxon>
        <taxon>Enterobacteriaceae</taxon>
        <taxon>Kluyvera</taxon>
    </lineage>
</organism>
<accession>A0A9P3T7C2</accession>
<comment type="caution">
    <text evidence="1">The sequence shown here is derived from an EMBL/GenBank/DDBJ whole genome shotgun (WGS) entry which is preliminary data.</text>
</comment>
<dbReference type="OrthoDB" id="6628755at2"/>
<dbReference type="RefSeq" id="WP_082137073.1">
    <property type="nucleotide sequence ID" value="NZ_CABMNU010000005.1"/>
</dbReference>
<dbReference type="GO" id="GO:0071468">
    <property type="term" value="P:cellular response to acidic pH"/>
    <property type="evidence" value="ECO:0007669"/>
    <property type="project" value="InterPro"/>
</dbReference>
<dbReference type="AlphaFoldDB" id="A0A9P3T7C2"/>
<dbReference type="Gene3D" id="1.20.5.5260">
    <property type="match status" value="1"/>
</dbReference>
<reference evidence="2 3" key="1">
    <citation type="submission" date="2017-02" db="EMBL/GenBank/DDBJ databases">
        <title>Draft genome sequence of a Kluyvera intermedia isolate from a patient with a pancreatic abscess.</title>
        <authorList>
            <person name="Thele R."/>
        </authorList>
    </citation>
    <scope>NUCLEOTIDE SEQUENCE [LARGE SCALE GENOMIC DNA]</scope>
    <source>
        <strain evidence="2 3">FOSA7093</strain>
    </source>
</reference>
<evidence type="ECO:0000313" key="4">
    <source>
        <dbReference type="Proteomes" id="UP000867740"/>
    </source>
</evidence>
<dbReference type="EMBL" id="DACSUM010000015">
    <property type="protein sequence ID" value="HAT3581960.1"/>
    <property type="molecule type" value="Genomic_DNA"/>
</dbReference>
<sequence>MSVNETESEFPFALHPHEKDIEQQIITDIKATLLARKSMATNKDIILELLLRLETEQEIAKLDVYRSTLERVVHATPDDI</sequence>
<evidence type="ECO:0008006" key="5">
    <source>
        <dbReference type="Google" id="ProtNLM"/>
    </source>
</evidence>
<evidence type="ECO:0000313" key="2">
    <source>
        <dbReference type="EMBL" id="ORJ51109.1"/>
    </source>
</evidence>
<name>A0A9P3T7C2_KLUIN</name>
<reference evidence="1" key="2">
    <citation type="journal article" date="2018" name="Genome Biol.">
        <title>SKESA: strategic k-mer extension for scrupulous assemblies.</title>
        <authorList>
            <person name="Souvorov A."/>
            <person name="Agarwala R."/>
            <person name="Lipman D.J."/>
        </authorList>
    </citation>
    <scope>NUCLEOTIDE SEQUENCE</scope>
    <source>
        <strain evidence="1">CAVp300</strain>
    </source>
</reference>
<protein>
    <recommendedName>
        <fullName evidence="5">Histidine kinase</fullName>
    </recommendedName>
</protein>
<dbReference type="Proteomes" id="UP000867740">
    <property type="component" value="Unassembled WGS sequence"/>
</dbReference>
<dbReference type="EMBL" id="MWPR01000007">
    <property type="protein sequence ID" value="ORJ51109.1"/>
    <property type="molecule type" value="Genomic_DNA"/>
</dbReference>
<evidence type="ECO:0000313" key="1">
    <source>
        <dbReference type="EMBL" id="HAT3581960.1"/>
    </source>
</evidence>
<dbReference type="Proteomes" id="UP000192521">
    <property type="component" value="Unassembled WGS sequence"/>
</dbReference>
<reference evidence="1" key="3">
    <citation type="submission" date="2020-10" db="EMBL/GenBank/DDBJ databases">
        <authorList>
            <consortium name="NCBI Pathogen Detection Project"/>
        </authorList>
    </citation>
    <scope>NUCLEOTIDE SEQUENCE</scope>
    <source>
        <strain evidence="1">CAVp300</strain>
    </source>
</reference>
<dbReference type="Pfam" id="PF10798">
    <property type="entry name" value="YmgB"/>
    <property type="match status" value="1"/>
</dbReference>
<keyword evidence="3" id="KW-1185">Reference proteome</keyword>
<dbReference type="InterPro" id="IPR024753">
    <property type="entry name" value="AriR"/>
</dbReference>
<gene>
    <name evidence="2" type="ORF">B2M27_06595</name>
    <name evidence="1" type="ORF">I8531_002264</name>
</gene>
<proteinExistence type="predicted"/>
<evidence type="ECO:0000313" key="3">
    <source>
        <dbReference type="Proteomes" id="UP000192521"/>
    </source>
</evidence>